<evidence type="ECO:0000256" key="1">
    <source>
        <dbReference type="ARBA" id="ARBA00022485"/>
    </source>
</evidence>
<evidence type="ECO:0000256" key="2">
    <source>
        <dbReference type="ARBA" id="ARBA00022691"/>
    </source>
</evidence>
<comment type="cofactor">
    <cofactor evidence="6">
        <name>[4Fe-4S] cluster</name>
        <dbReference type="ChEBI" id="CHEBI:49883"/>
    </cofactor>
    <text evidence="6">Binds 1 [4Fe-4S] cluster. The cluster is coordinated with 3 cysteines and an exchangeable S-adenosyl-L-methionine.</text>
</comment>
<keyword evidence="3 6" id="KW-0479">Metal-binding</keyword>
<organism evidence="8 9">
    <name type="scientific">Anoxynatronum buryatiense</name>
    <dbReference type="NCBI Taxonomy" id="489973"/>
    <lineage>
        <taxon>Bacteria</taxon>
        <taxon>Bacillati</taxon>
        <taxon>Bacillota</taxon>
        <taxon>Clostridia</taxon>
        <taxon>Eubacteriales</taxon>
        <taxon>Clostridiaceae</taxon>
        <taxon>Anoxynatronum</taxon>
    </lineage>
</organism>
<dbReference type="InterPro" id="IPR006638">
    <property type="entry name" value="Elp3/MiaA/NifB-like_rSAM"/>
</dbReference>
<keyword evidence="9" id="KW-1185">Reference proteome</keyword>
<dbReference type="SFLD" id="SFLDG01101">
    <property type="entry name" value="Uncharacterised_Radical_SAM_Su"/>
    <property type="match status" value="1"/>
</dbReference>
<dbReference type="InterPro" id="IPR034457">
    <property type="entry name" value="Organic_radical-activating"/>
</dbReference>
<dbReference type="PROSITE" id="PS51918">
    <property type="entry name" value="RADICAL_SAM"/>
    <property type="match status" value="1"/>
</dbReference>
<evidence type="ECO:0000256" key="4">
    <source>
        <dbReference type="ARBA" id="ARBA00023004"/>
    </source>
</evidence>
<feature type="binding site" evidence="6">
    <location>
        <position position="81"/>
    </location>
    <ligand>
        <name>[4Fe-4S] cluster</name>
        <dbReference type="ChEBI" id="CHEBI:49883"/>
        <note>4Fe-4S-S-AdoMet</note>
    </ligand>
</feature>
<dbReference type="EMBL" id="FXUF01000001">
    <property type="protein sequence ID" value="SMP37896.1"/>
    <property type="molecule type" value="Genomic_DNA"/>
</dbReference>
<feature type="domain" description="Radical SAM core" evidence="7">
    <location>
        <begin position="66"/>
        <end position="279"/>
    </location>
</feature>
<evidence type="ECO:0000256" key="6">
    <source>
        <dbReference type="PIRSR" id="PIRSR004869-50"/>
    </source>
</evidence>
<dbReference type="SUPFAM" id="SSF102114">
    <property type="entry name" value="Radical SAM enzymes"/>
    <property type="match status" value="1"/>
</dbReference>
<dbReference type="Pfam" id="PF04055">
    <property type="entry name" value="Radical_SAM"/>
    <property type="match status" value="1"/>
</dbReference>
<dbReference type="SFLD" id="SFLDS00029">
    <property type="entry name" value="Radical_SAM"/>
    <property type="match status" value="1"/>
</dbReference>
<dbReference type="CDD" id="cd01335">
    <property type="entry name" value="Radical_SAM"/>
    <property type="match status" value="1"/>
</dbReference>
<dbReference type="Proteomes" id="UP001158066">
    <property type="component" value="Unassembled WGS sequence"/>
</dbReference>
<evidence type="ECO:0000313" key="8">
    <source>
        <dbReference type="EMBL" id="SMP37896.1"/>
    </source>
</evidence>
<dbReference type="InterPro" id="IPR007197">
    <property type="entry name" value="rSAM"/>
</dbReference>
<evidence type="ECO:0000256" key="5">
    <source>
        <dbReference type="ARBA" id="ARBA00023014"/>
    </source>
</evidence>
<keyword evidence="8" id="KW-0456">Lyase</keyword>
<keyword evidence="4 6" id="KW-0408">Iron</keyword>
<evidence type="ECO:0000259" key="7">
    <source>
        <dbReference type="PROSITE" id="PS51918"/>
    </source>
</evidence>
<gene>
    <name evidence="8" type="ORF">SAMN06296020_10130</name>
</gene>
<evidence type="ECO:0000256" key="3">
    <source>
        <dbReference type="ARBA" id="ARBA00022723"/>
    </source>
</evidence>
<protein>
    <submittedName>
        <fullName evidence="8">Pyruvate formate lyase activating enzyme</fullName>
    </submittedName>
</protein>
<dbReference type="AlphaFoldDB" id="A0AA45WSQ7"/>
<name>A0AA45WSQ7_9CLOT</name>
<proteinExistence type="predicted"/>
<dbReference type="RefSeq" id="WP_283407398.1">
    <property type="nucleotide sequence ID" value="NZ_FXUF01000001.1"/>
</dbReference>
<dbReference type="InterPro" id="IPR013785">
    <property type="entry name" value="Aldolase_TIM"/>
</dbReference>
<dbReference type="NCBIfam" id="TIGR04337">
    <property type="entry name" value="AmmeMemoSam_rS"/>
    <property type="match status" value="1"/>
</dbReference>
<accession>A0AA45WSQ7</accession>
<dbReference type="GO" id="GO:0016829">
    <property type="term" value="F:lyase activity"/>
    <property type="evidence" value="ECO:0007669"/>
    <property type="project" value="UniProtKB-KW"/>
</dbReference>
<feature type="binding site" evidence="6">
    <location>
        <position position="88"/>
    </location>
    <ligand>
        <name>[4Fe-4S] cluster</name>
        <dbReference type="ChEBI" id="CHEBI:49883"/>
        <note>4Fe-4S-S-AdoMet</note>
    </ligand>
</feature>
<evidence type="ECO:0000313" key="9">
    <source>
        <dbReference type="Proteomes" id="UP001158066"/>
    </source>
</evidence>
<dbReference type="GO" id="GO:0051539">
    <property type="term" value="F:4 iron, 4 sulfur cluster binding"/>
    <property type="evidence" value="ECO:0007669"/>
    <property type="project" value="UniProtKB-KW"/>
</dbReference>
<keyword evidence="5 6" id="KW-0411">Iron-sulfur</keyword>
<keyword evidence="1" id="KW-0004">4Fe-4S</keyword>
<keyword evidence="8" id="KW-0670">Pyruvate</keyword>
<comment type="caution">
    <text evidence="8">The sequence shown here is derived from an EMBL/GenBank/DDBJ whole genome shotgun (WGS) entry which is preliminary data.</text>
</comment>
<dbReference type="SMART" id="SM00729">
    <property type="entry name" value="Elp3"/>
    <property type="match status" value="1"/>
</dbReference>
<dbReference type="GO" id="GO:0046872">
    <property type="term" value="F:metal ion binding"/>
    <property type="evidence" value="ECO:0007669"/>
    <property type="project" value="UniProtKB-KW"/>
</dbReference>
<dbReference type="PIRSF" id="PIRSF004869">
    <property type="entry name" value="PflX_prd"/>
    <property type="match status" value="1"/>
</dbReference>
<sequence length="279" mass="31848">MKPAEFSRFISGDVMCMLCPHHCRLVLGETGLCRVRRHEPEGLVSLSYGKISSIQIDPIEKKPLAHFMSGTETYSIGSYGCQLRCPYCQNYHLAVEIPKLWKITPQTVIEQALQAGTPSISYTYNEPLINYEFVKETATLAKEAGLCNILVTNGYINPEPLKLLLPTIDAMNIDIKSFRDRTYRQMCGGMLKPVLETVKTANKSCHVEVTTLLVTKMHTLEELEELVDWIAHISTDIPLHVSRYFPRYRWHEPPTNLNWVYQVVEMAKRKLTHVYAGNC</sequence>
<dbReference type="PANTHER" id="PTHR30352:SF5">
    <property type="entry name" value="PYRUVATE FORMATE-LYASE 1-ACTIVATING ENZYME"/>
    <property type="match status" value="1"/>
</dbReference>
<keyword evidence="2 6" id="KW-0949">S-adenosyl-L-methionine</keyword>
<dbReference type="Gene3D" id="3.20.20.70">
    <property type="entry name" value="Aldolase class I"/>
    <property type="match status" value="1"/>
</dbReference>
<dbReference type="InterPro" id="IPR027596">
    <property type="entry name" value="AmmeMemoSam_rS"/>
</dbReference>
<dbReference type="InterPro" id="IPR016431">
    <property type="entry name" value="Pyrv-formate_lyase-activ_prd"/>
</dbReference>
<dbReference type="PANTHER" id="PTHR30352">
    <property type="entry name" value="PYRUVATE FORMATE-LYASE-ACTIVATING ENZYME"/>
    <property type="match status" value="1"/>
</dbReference>
<dbReference type="InterPro" id="IPR058240">
    <property type="entry name" value="rSAM_sf"/>
</dbReference>
<feature type="binding site" evidence="6">
    <location>
        <position position="85"/>
    </location>
    <ligand>
        <name>[4Fe-4S] cluster</name>
        <dbReference type="ChEBI" id="CHEBI:49883"/>
        <note>4Fe-4S-S-AdoMet</note>
    </ligand>
</feature>
<reference evidence="8" key="1">
    <citation type="submission" date="2017-05" db="EMBL/GenBank/DDBJ databases">
        <authorList>
            <person name="Varghese N."/>
            <person name="Submissions S."/>
        </authorList>
    </citation>
    <scope>NUCLEOTIDE SEQUENCE</scope>
    <source>
        <strain evidence="8">Su22</strain>
    </source>
</reference>